<dbReference type="STRING" id="3708.A0A078JAZ4"/>
<dbReference type="PaxDb" id="3708-A0A078JAZ4"/>
<dbReference type="Gramene" id="CDY63058">
    <property type="protein sequence ID" value="CDY63058"/>
    <property type="gene ID" value="GSBRNA2T00037885001"/>
</dbReference>
<dbReference type="InterPro" id="IPR056776">
    <property type="entry name" value="YABBY_N"/>
</dbReference>
<dbReference type="EMBL" id="LK034239">
    <property type="protein sequence ID" value="CDY63058.1"/>
    <property type="molecule type" value="Genomic_DNA"/>
</dbReference>
<dbReference type="PANTHER" id="PTHR31675:SF0">
    <property type="entry name" value="AXIAL REGULATOR YABBY 1"/>
    <property type="match status" value="1"/>
</dbReference>
<proteinExistence type="predicted"/>
<dbReference type="GO" id="GO:0010158">
    <property type="term" value="P:abaxial cell fate specification"/>
    <property type="evidence" value="ECO:0000318"/>
    <property type="project" value="GO_Central"/>
</dbReference>
<sequence length="170" mass="19163">MSSMSMSSSSAPAYPPDHISSSDQLCYVHCSFCDTVLAVSVPPSSLFKTVTVRCGHCSNLLSVTVNMRALLLPSVSNIGHSKPYSINSYLPSLTFHFPFIDTLISTWPLHHMLPNCLGTVSLHVYINRNLSLHHIFLYILHRSFFSLSGIQLLENYLTYIRIYFYLIDQS</sequence>
<reference evidence="2 3" key="1">
    <citation type="journal article" date="2014" name="Science">
        <title>Plant genetics. Early allopolyploid evolution in the post-Neolithic Brassica napus oilseed genome.</title>
        <authorList>
            <person name="Chalhoub B."/>
            <person name="Denoeud F."/>
            <person name="Liu S."/>
            <person name="Parkin I.A."/>
            <person name="Tang H."/>
            <person name="Wang X."/>
            <person name="Chiquet J."/>
            <person name="Belcram H."/>
            <person name="Tong C."/>
            <person name="Samans B."/>
            <person name="Correa M."/>
            <person name="Da Silva C."/>
            <person name="Just J."/>
            <person name="Falentin C."/>
            <person name="Koh C.S."/>
            <person name="Le Clainche I."/>
            <person name="Bernard M."/>
            <person name="Bento P."/>
            <person name="Noel B."/>
            <person name="Labadie K."/>
            <person name="Alberti A."/>
            <person name="Charles M."/>
            <person name="Arnaud D."/>
            <person name="Guo H."/>
            <person name="Daviaud C."/>
            <person name="Alamery S."/>
            <person name="Jabbari K."/>
            <person name="Zhao M."/>
            <person name="Edger P.P."/>
            <person name="Chelaifa H."/>
            <person name="Tack D."/>
            <person name="Lassalle G."/>
            <person name="Mestiri I."/>
            <person name="Schnel N."/>
            <person name="Le Paslier M.C."/>
            <person name="Fan G."/>
            <person name="Renault V."/>
            <person name="Bayer P.E."/>
            <person name="Golicz A.A."/>
            <person name="Manoli S."/>
            <person name="Lee T.H."/>
            <person name="Thi V.H."/>
            <person name="Chalabi S."/>
            <person name="Hu Q."/>
            <person name="Fan C."/>
            <person name="Tollenaere R."/>
            <person name="Lu Y."/>
            <person name="Battail C."/>
            <person name="Shen J."/>
            <person name="Sidebottom C.H."/>
            <person name="Wang X."/>
            <person name="Canaguier A."/>
            <person name="Chauveau A."/>
            <person name="Berard A."/>
            <person name="Deniot G."/>
            <person name="Guan M."/>
            <person name="Liu Z."/>
            <person name="Sun F."/>
            <person name="Lim Y.P."/>
            <person name="Lyons E."/>
            <person name="Town C.D."/>
            <person name="Bancroft I."/>
            <person name="Wang X."/>
            <person name="Meng J."/>
            <person name="Ma J."/>
            <person name="Pires J.C."/>
            <person name="King G.J."/>
            <person name="Brunel D."/>
            <person name="Delourme R."/>
            <person name="Renard M."/>
            <person name="Aury J.M."/>
            <person name="Adams K.L."/>
            <person name="Batley J."/>
            <person name="Snowdon R.J."/>
            <person name="Tost J."/>
            <person name="Edwards D."/>
            <person name="Zhou Y."/>
            <person name="Hua W."/>
            <person name="Sharpe A.G."/>
            <person name="Paterson A.H."/>
            <person name="Guan C."/>
            <person name="Wincker P."/>
        </authorList>
    </citation>
    <scope>NUCLEOTIDE SEQUENCE [LARGE SCALE GENOMIC DNA]</scope>
    <source>
        <strain evidence="3">cv. Darmor-bzh</strain>
    </source>
</reference>
<feature type="domain" description="YABBY N-terminal" evidence="1">
    <location>
        <begin position="21"/>
        <end position="73"/>
    </location>
</feature>
<dbReference type="GO" id="GO:0010154">
    <property type="term" value="P:fruit development"/>
    <property type="evidence" value="ECO:0000318"/>
    <property type="project" value="GO_Central"/>
</dbReference>
<accession>A0A078JAZ4</accession>
<dbReference type="GO" id="GO:1902183">
    <property type="term" value="P:regulation of shoot apical meristem development"/>
    <property type="evidence" value="ECO:0000318"/>
    <property type="project" value="GO_Central"/>
</dbReference>
<evidence type="ECO:0000259" key="1">
    <source>
        <dbReference type="Pfam" id="PF24868"/>
    </source>
</evidence>
<name>A0A078JAZ4_BRANA</name>
<dbReference type="InterPro" id="IPR006780">
    <property type="entry name" value="YABBY"/>
</dbReference>
<dbReference type="GO" id="GO:2000024">
    <property type="term" value="P:regulation of leaf development"/>
    <property type="evidence" value="ECO:0000318"/>
    <property type="project" value="GO_Central"/>
</dbReference>
<dbReference type="AlphaFoldDB" id="A0A078JAZ4"/>
<protein>
    <submittedName>
        <fullName evidence="2">BnaAnng18520D protein</fullName>
    </submittedName>
</protein>
<organism evidence="2 3">
    <name type="scientific">Brassica napus</name>
    <name type="common">Rape</name>
    <dbReference type="NCBI Taxonomy" id="3708"/>
    <lineage>
        <taxon>Eukaryota</taxon>
        <taxon>Viridiplantae</taxon>
        <taxon>Streptophyta</taxon>
        <taxon>Embryophyta</taxon>
        <taxon>Tracheophyta</taxon>
        <taxon>Spermatophyta</taxon>
        <taxon>Magnoliopsida</taxon>
        <taxon>eudicotyledons</taxon>
        <taxon>Gunneridae</taxon>
        <taxon>Pentapetalae</taxon>
        <taxon>rosids</taxon>
        <taxon>malvids</taxon>
        <taxon>Brassicales</taxon>
        <taxon>Brassicaceae</taxon>
        <taxon>Brassiceae</taxon>
        <taxon>Brassica</taxon>
    </lineage>
</organism>
<evidence type="ECO:0000313" key="3">
    <source>
        <dbReference type="Proteomes" id="UP000028999"/>
    </source>
</evidence>
<dbReference type="Proteomes" id="UP000028999">
    <property type="component" value="Unassembled WGS sequence"/>
</dbReference>
<keyword evidence="3" id="KW-1185">Reference proteome</keyword>
<dbReference type="GO" id="GO:0009944">
    <property type="term" value="P:polarity specification of adaxial/abaxial axis"/>
    <property type="evidence" value="ECO:0000318"/>
    <property type="project" value="GO_Central"/>
</dbReference>
<gene>
    <name evidence="2" type="primary">BnaAnng18520D</name>
    <name evidence="2" type="ORF">GSBRNA2T00037885001</name>
</gene>
<dbReference type="GO" id="GO:0005634">
    <property type="term" value="C:nucleus"/>
    <property type="evidence" value="ECO:0000318"/>
    <property type="project" value="GO_Central"/>
</dbReference>
<dbReference type="PANTHER" id="PTHR31675">
    <property type="entry name" value="PROTEIN YABBY 6-RELATED"/>
    <property type="match status" value="1"/>
</dbReference>
<dbReference type="GO" id="GO:0045165">
    <property type="term" value="P:cell fate commitment"/>
    <property type="evidence" value="ECO:0000318"/>
    <property type="project" value="GO_Central"/>
</dbReference>
<evidence type="ECO:0000313" key="2">
    <source>
        <dbReference type="EMBL" id="CDY63058.1"/>
    </source>
</evidence>
<dbReference type="Pfam" id="PF24868">
    <property type="entry name" value="YABBY_N"/>
    <property type="match status" value="1"/>
</dbReference>